<proteinExistence type="inferred from homology"/>
<dbReference type="SUPFAM" id="SSF53822">
    <property type="entry name" value="Periplasmic binding protein-like I"/>
    <property type="match status" value="1"/>
</dbReference>
<accession>A0A5N3PCN2</accession>
<dbReference type="PRINTS" id="PR00337">
    <property type="entry name" value="LEUILEVALBP"/>
</dbReference>
<comment type="similarity">
    <text evidence="1">Belongs to the leucine-binding protein family.</text>
</comment>
<dbReference type="Gene3D" id="3.40.50.2300">
    <property type="match status" value="2"/>
</dbReference>
<protein>
    <recommendedName>
        <fullName evidence="6">Leucine-binding protein domain-containing protein</fullName>
    </recommendedName>
</protein>
<reference evidence="7 8" key="1">
    <citation type="journal article" date="2019" name="Microorganisms">
        <title>Genome Insights into the Novel Species Microvirga brassicacearum, a Rapeseed Endophyte with Biotechnological Potential.</title>
        <authorList>
            <person name="Jimenez-Gomez A."/>
            <person name="Saati-Santamaria Z."/>
            <person name="Igual J.M."/>
            <person name="Rivas R."/>
            <person name="Mateos P.F."/>
            <person name="Garcia-Fraile P."/>
        </authorList>
    </citation>
    <scope>NUCLEOTIDE SEQUENCE [LARGE SCALE GENOMIC DNA]</scope>
    <source>
        <strain evidence="7 8">CDVBN77</strain>
    </source>
</reference>
<dbReference type="Proteomes" id="UP000325684">
    <property type="component" value="Unassembled WGS sequence"/>
</dbReference>
<dbReference type="CDD" id="cd06330">
    <property type="entry name" value="PBP1_As_SBP-like"/>
    <property type="match status" value="1"/>
</dbReference>
<dbReference type="InterPro" id="IPR028082">
    <property type="entry name" value="Peripla_BP_I"/>
</dbReference>
<dbReference type="InterPro" id="IPR028081">
    <property type="entry name" value="Leu-bd"/>
</dbReference>
<organism evidence="7 8">
    <name type="scientific">Microvirga brassicacearum</name>
    <dbReference type="NCBI Taxonomy" id="2580413"/>
    <lineage>
        <taxon>Bacteria</taxon>
        <taxon>Pseudomonadati</taxon>
        <taxon>Pseudomonadota</taxon>
        <taxon>Alphaproteobacteria</taxon>
        <taxon>Hyphomicrobiales</taxon>
        <taxon>Methylobacteriaceae</taxon>
        <taxon>Microvirga</taxon>
    </lineage>
</organism>
<dbReference type="GO" id="GO:0006865">
    <property type="term" value="P:amino acid transport"/>
    <property type="evidence" value="ECO:0007669"/>
    <property type="project" value="UniProtKB-KW"/>
</dbReference>
<dbReference type="OrthoDB" id="8043158at2"/>
<dbReference type="EMBL" id="VCMV01000013">
    <property type="protein sequence ID" value="KAB0267489.1"/>
    <property type="molecule type" value="Genomic_DNA"/>
</dbReference>
<dbReference type="AlphaFoldDB" id="A0A5N3PCN2"/>
<name>A0A5N3PCN2_9HYPH</name>
<evidence type="ECO:0000256" key="3">
    <source>
        <dbReference type="ARBA" id="ARBA00022729"/>
    </source>
</evidence>
<keyword evidence="2" id="KW-0813">Transport</keyword>
<evidence type="ECO:0000256" key="2">
    <source>
        <dbReference type="ARBA" id="ARBA00022448"/>
    </source>
</evidence>
<evidence type="ECO:0000313" key="8">
    <source>
        <dbReference type="Proteomes" id="UP000325684"/>
    </source>
</evidence>
<dbReference type="InterPro" id="IPR000709">
    <property type="entry name" value="Leu_Ile_Val-bd"/>
</dbReference>
<sequence>MNIRSRSAPASLHPSARPFSSMACRGPTNRRNDAPFARNQRQAGSGRITMSHGISRRGLVIGSATALGTMSLGRHVFAQDSGPIRIGLLAPLTGFAPDLGRDVKIGAEIAVEQLNKAGGVMGRPIELIVRDDKINPNETVAAMRELSGLGVKLFTGGIFTATALAAFGILQSIDGLFMTLHANGDSLTHENFNPLGFRLNENAAIRGRAAGRLAAQKYPEIRHWSGITTDNEAGASQWRAFAAGIRRYYPEIAGKEPVITDVIKVKVGANDFKNEIAQIMAGPVEGLMLSFPDPATLVQQARPFGWERKIKVFMDMGNDVVLANALGKRTPPNFWTASDWYSGAYVDRVPAAKRLYDDYVARTGDDRPSGYVGVSHAAIDVYVQAIAKAGASSTKAVAKVLEENTFDTVGGKRSFRSDHQATGDSNFYNFVASDTDRRGWSVAQFVAEDNSSVAPQPTPGVRLAE</sequence>
<dbReference type="Pfam" id="PF13458">
    <property type="entry name" value="Peripla_BP_6"/>
    <property type="match status" value="1"/>
</dbReference>
<gene>
    <name evidence="7" type="ORF">FEZ63_09295</name>
</gene>
<feature type="domain" description="Leucine-binding protein" evidence="6">
    <location>
        <begin position="83"/>
        <end position="430"/>
    </location>
</feature>
<keyword evidence="8" id="KW-1185">Reference proteome</keyword>
<comment type="caution">
    <text evidence="7">The sequence shown here is derived from an EMBL/GenBank/DDBJ whole genome shotgun (WGS) entry which is preliminary data.</text>
</comment>
<evidence type="ECO:0000259" key="6">
    <source>
        <dbReference type="Pfam" id="PF13458"/>
    </source>
</evidence>
<evidence type="ECO:0000256" key="4">
    <source>
        <dbReference type="ARBA" id="ARBA00022970"/>
    </source>
</evidence>
<evidence type="ECO:0000256" key="1">
    <source>
        <dbReference type="ARBA" id="ARBA00010062"/>
    </source>
</evidence>
<feature type="region of interest" description="Disordered" evidence="5">
    <location>
        <begin position="1"/>
        <end position="46"/>
    </location>
</feature>
<keyword evidence="4" id="KW-0029">Amino-acid transport</keyword>
<dbReference type="PANTHER" id="PTHR30483">
    <property type="entry name" value="LEUCINE-SPECIFIC-BINDING PROTEIN"/>
    <property type="match status" value="1"/>
</dbReference>
<keyword evidence="3" id="KW-0732">Signal</keyword>
<dbReference type="InterPro" id="IPR051010">
    <property type="entry name" value="BCAA_transport"/>
</dbReference>
<evidence type="ECO:0000313" key="7">
    <source>
        <dbReference type="EMBL" id="KAB0267489.1"/>
    </source>
</evidence>
<evidence type="ECO:0000256" key="5">
    <source>
        <dbReference type="SAM" id="MobiDB-lite"/>
    </source>
</evidence>